<reference evidence="1" key="1">
    <citation type="journal article" date="2020" name="Stud. Mycol.">
        <title>101 Dothideomycetes genomes: a test case for predicting lifestyles and emergence of pathogens.</title>
        <authorList>
            <person name="Haridas S."/>
            <person name="Albert R."/>
            <person name="Binder M."/>
            <person name="Bloem J."/>
            <person name="Labutti K."/>
            <person name="Salamov A."/>
            <person name="Andreopoulos B."/>
            <person name="Baker S."/>
            <person name="Barry K."/>
            <person name="Bills G."/>
            <person name="Bluhm B."/>
            <person name="Cannon C."/>
            <person name="Castanera R."/>
            <person name="Culley D."/>
            <person name="Daum C."/>
            <person name="Ezra D."/>
            <person name="Gonzalez J."/>
            <person name="Henrissat B."/>
            <person name="Kuo A."/>
            <person name="Liang C."/>
            <person name="Lipzen A."/>
            <person name="Lutzoni F."/>
            <person name="Magnuson J."/>
            <person name="Mondo S."/>
            <person name="Nolan M."/>
            <person name="Ohm R."/>
            <person name="Pangilinan J."/>
            <person name="Park H.-J."/>
            <person name="Ramirez L."/>
            <person name="Alfaro M."/>
            <person name="Sun H."/>
            <person name="Tritt A."/>
            <person name="Yoshinaga Y."/>
            <person name="Zwiers L.-H."/>
            <person name="Turgeon B."/>
            <person name="Goodwin S."/>
            <person name="Spatafora J."/>
            <person name="Crous P."/>
            <person name="Grigoriev I."/>
        </authorList>
    </citation>
    <scope>NUCLEOTIDE SEQUENCE</scope>
    <source>
        <strain evidence="1">CBS 262.69</strain>
    </source>
</reference>
<organism evidence="1 2">
    <name type="scientific">Trichodelitschia bisporula</name>
    <dbReference type="NCBI Taxonomy" id="703511"/>
    <lineage>
        <taxon>Eukaryota</taxon>
        <taxon>Fungi</taxon>
        <taxon>Dikarya</taxon>
        <taxon>Ascomycota</taxon>
        <taxon>Pezizomycotina</taxon>
        <taxon>Dothideomycetes</taxon>
        <taxon>Dothideomycetes incertae sedis</taxon>
        <taxon>Phaeotrichales</taxon>
        <taxon>Phaeotrichaceae</taxon>
        <taxon>Trichodelitschia</taxon>
    </lineage>
</organism>
<evidence type="ECO:0000313" key="1">
    <source>
        <dbReference type="EMBL" id="KAF2398602.1"/>
    </source>
</evidence>
<keyword evidence="2" id="KW-1185">Reference proteome</keyword>
<proteinExistence type="predicted"/>
<protein>
    <submittedName>
        <fullName evidence="1">Uncharacterized protein</fullName>
    </submittedName>
</protein>
<gene>
    <name evidence="1" type="ORF">EJ06DRAFT_531709</name>
</gene>
<feature type="non-terminal residue" evidence="1">
    <location>
        <position position="61"/>
    </location>
</feature>
<evidence type="ECO:0000313" key="2">
    <source>
        <dbReference type="Proteomes" id="UP000799640"/>
    </source>
</evidence>
<name>A0A6G1HRH7_9PEZI</name>
<dbReference type="AlphaFoldDB" id="A0A6G1HRH7"/>
<sequence length="61" mass="7031">MQDRNSRLKARLWGFRLNSTAGQNAKNEAVNCRARRGRTRLEETQPHATGHQILLPTDQFI</sequence>
<accession>A0A6G1HRH7</accession>
<dbReference type="EMBL" id="ML996699">
    <property type="protein sequence ID" value="KAF2398602.1"/>
    <property type="molecule type" value="Genomic_DNA"/>
</dbReference>
<dbReference type="Proteomes" id="UP000799640">
    <property type="component" value="Unassembled WGS sequence"/>
</dbReference>